<comment type="catalytic activity">
    <reaction evidence="2">
        <text>4-amino-2-methyl-5-(phosphooxymethyl)pyrimidine + ATP = 4-amino-2-methyl-5-(diphosphooxymethyl)pyrimidine + ADP</text>
        <dbReference type="Rhea" id="RHEA:19893"/>
        <dbReference type="ChEBI" id="CHEBI:30616"/>
        <dbReference type="ChEBI" id="CHEBI:57841"/>
        <dbReference type="ChEBI" id="CHEBI:58354"/>
        <dbReference type="ChEBI" id="CHEBI:456216"/>
        <dbReference type="EC" id="2.7.4.7"/>
    </reaction>
</comment>
<comment type="caution">
    <text evidence="18">The sequence shown here is derived from an EMBL/GenBank/DDBJ whole genome shotgun (WGS) entry which is preliminary data.</text>
</comment>
<organism evidence="18 19">
    <name type="scientific">Apilactobacillus kunkeei</name>
    <dbReference type="NCBI Taxonomy" id="148814"/>
    <lineage>
        <taxon>Bacteria</taxon>
        <taxon>Bacillati</taxon>
        <taxon>Bacillota</taxon>
        <taxon>Bacilli</taxon>
        <taxon>Lactobacillales</taxon>
        <taxon>Lactobacillaceae</taxon>
        <taxon>Apilactobacillus</taxon>
    </lineage>
</organism>
<dbReference type="GO" id="GO:0008972">
    <property type="term" value="F:phosphomethylpyrimidine kinase activity"/>
    <property type="evidence" value="ECO:0007669"/>
    <property type="project" value="UniProtKB-EC"/>
</dbReference>
<comment type="catalytic activity">
    <reaction evidence="1">
        <text>4-amino-5-hydroxymethyl-2-methylpyrimidine + ATP = 4-amino-2-methyl-5-(phosphooxymethyl)pyrimidine + ADP + H(+)</text>
        <dbReference type="Rhea" id="RHEA:23096"/>
        <dbReference type="ChEBI" id="CHEBI:15378"/>
        <dbReference type="ChEBI" id="CHEBI:16892"/>
        <dbReference type="ChEBI" id="CHEBI:30616"/>
        <dbReference type="ChEBI" id="CHEBI:58354"/>
        <dbReference type="ChEBI" id="CHEBI:456216"/>
        <dbReference type="EC" id="2.7.1.49"/>
    </reaction>
</comment>
<evidence type="ECO:0000256" key="10">
    <source>
        <dbReference type="ARBA" id="ARBA00022777"/>
    </source>
</evidence>
<comment type="pathway">
    <text evidence="13">Cofactor biosynthesis; thiamine diphosphate biosynthesis; 4-amino-2-methyl-5-diphosphomethylpyrimidine from 5-amino-1-(5-phospho-D-ribosyl)imidazole: step 2/3.</text>
</comment>
<dbReference type="AlphaFoldDB" id="A0A0M9DE76"/>
<dbReference type="RefSeq" id="WP_053791291.1">
    <property type="nucleotide sequence ID" value="NZ_JXCY01000001.1"/>
</dbReference>
<evidence type="ECO:0000256" key="14">
    <source>
        <dbReference type="ARBA" id="ARBA00042102"/>
    </source>
</evidence>
<dbReference type="GO" id="GO:0005829">
    <property type="term" value="C:cytosol"/>
    <property type="evidence" value="ECO:0007669"/>
    <property type="project" value="TreeGrafter"/>
</dbReference>
<accession>A0A0M9DE76</accession>
<keyword evidence="19" id="KW-1185">Reference proteome</keyword>
<keyword evidence="9" id="KW-0547">Nucleotide-binding</keyword>
<keyword evidence="11" id="KW-0067">ATP-binding</keyword>
<name>A0A0M9DE76_9LACO</name>
<dbReference type="InterPro" id="IPR029056">
    <property type="entry name" value="Ribokinase-like"/>
</dbReference>
<dbReference type="EC" id="2.7.4.7" evidence="6"/>
<dbReference type="EC" id="2.7.1.49" evidence="5"/>
<gene>
    <name evidence="18" type="ORF">RZ71_05270</name>
</gene>
<evidence type="ECO:0000313" key="18">
    <source>
        <dbReference type="EMBL" id="KOY77690.1"/>
    </source>
</evidence>
<keyword evidence="8" id="KW-0808">Transferase</keyword>
<dbReference type="PATRIC" id="fig|148814.8.peg.64"/>
<evidence type="ECO:0000256" key="12">
    <source>
        <dbReference type="ARBA" id="ARBA00022977"/>
    </source>
</evidence>
<comment type="pathway">
    <text evidence="3">Cofactor biosynthesis; thiamine diphosphate biosynthesis; 4-amino-2-methyl-5-diphosphomethylpyrimidine from 5-amino-1-(5-phospho-D-ribosyl)imidazole: step 3/3.</text>
</comment>
<evidence type="ECO:0000256" key="15">
    <source>
        <dbReference type="ARBA" id="ARBA00043176"/>
    </source>
</evidence>
<dbReference type="NCBIfam" id="TIGR00097">
    <property type="entry name" value="HMP-P_kinase"/>
    <property type="match status" value="1"/>
</dbReference>
<feature type="region of interest" description="Disordered" evidence="16">
    <location>
        <begin position="1"/>
        <end position="20"/>
    </location>
</feature>
<dbReference type="FunFam" id="3.40.1190.20:FF:000003">
    <property type="entry name" value="Phosphomethylpyrimidine kinase ThiD"/>
    <property type="match status" value="1"/>
</dbReference>
<evidence type="ECO:0000256" key="3">
    <source>
        <dbReference type="ARBA" id="ARBA00004769"/>
    </source>
</evidence>
<reference evidence="18 19" key="1">
    <citation type="journal article" date="2015" name="Genome Biol. Evol.">
        <title>Functionally Structured Genomes in Lactobacillus kunkeei Colonizing the Honey Crop and Food Products of Honeybees and Stingless Bees.</title>
        <authorList>
            <person name="Tamarit D."/>
            <person name="Ellegaard K.M."/>
            <person name="Wikander J."/>
            <person name="Olofsson T."/>
            <person name="Vasquez A."/>
            <person name="Andersson S.G."/>
        </authorList>
    </citation>
    <scope>NUCLEOTIDE SEQUENCE [LARGE SCALE GENOMIC DNA]</scope>
    <source>
        <strain evidence="18 19">LAko</strain>
    </source>
</reference>
<dbReference type="GO" id="GO:0008902">
    <property type="term" value="F:hydroxymethylpyrimidine kinase activity"/>
    <property type="evidence" value="ECO:0007669"/>
    <property type="project" value="UniProtKB-EC"/>
</dbReference>
<comment type="similarity">
    <text evidence="4">Belongs to the ThiD family.</text>
</comment>
<protein>
    <recommendedName>
        <fullName evidence="7">Hydroxymethylpyrimidine/phosphomethylpyrimidine kinase</fullName>
        <ecNumber evidence="5">2.7.1.49</ecNumber>
        <ecNumber evidence="6">2.7.4.7</ecNumber>
    </recommendedName>
    <alternativeName>
        <fullName evidence="14">Hydroxymethylpyrimidine kinase</fullName>
    </alternativeName>
    <alternativeName>
        <fullName evidence="15">Hydroxymethylpyrimidine phosphate kinase</fullName>
    </alternativeName>
</protein>
<proteinExistence type="inferred from homology"/>
<evidence type="ECO:0000259" key="17">
    <source>
        <dbReference type="Pfam" id="PF08543"/>
    </source>
</evidence>
<dbReference type="GO" id="GO:0005524">
    <property type="term" value="F:ATP binding"/>
    <property type="evidence" value="ECO:0007669"/>
    <property type="project" value="UniProtKB-KW"/>
</dbReference>
<dbReference type="InterPro" id="IPR004399">
    <property type="entry name" value="HMP/HMP-P_kinase_dom"/>
</dbReference>
<dbReference type="PANTHER" id="PTHR20858:SF17">
    <property type="entry name" value="HYDROXYMETHYLPYRIMIDINE_PHOSPHOMETHYLPYRIMIDINE KINASE THI20-RELATED"/>
    <property type="match status" value="1"/>
</dbReference>
<feature type="domain" description="Pyridoxamine kinase/Phosphomethylpyrimidine kinase" evidence="17">
    <location>
        <begin position="16"/>
        <end position="261"/>
    </location>
</feature>
<keyword evidence="10 18" id="KW-0418">Kinase</keyword>
<evidence type="ECO:0000256" key="2">
    <source>
        <dbReference type="ARBA" id="ARBA00000565"/>
    </source>
</evidence>
<dbReference type="Proteomes" id="UP000037778">
    <property type="component" value="Unassembled WGS sequence"/>
</dbReference>
<evidence type="ECO:0000256" key="4">
    <source>
        <dbReference type="ARBA" id="ARBA00009879"/>
    </source>
</evidence>
<dbReference type="GO" id="GO:0009228">
    <property type="term" value="P:thiamine biosynthetic process"/>
    <property type="evidence" value="ECO:0007669"/>
    <property type="project" value="UniProtKB-KW"/>
</dbReference>
<evidence type="ECO:0000256" key="1">
    <source>
        <dbReference type="ARBA" id="ARBA00000151"/>
    </source>
</evidence>
<evidence type="ECO:0000256" key="6">
    <source>
        <dbReference type="ARBA" id="ARBA00012963"/>
    </source>
</evidence>
<sequence>MNSKKVPETLTIAGSDSGGGAGMQADIKTMQEHHVFATNVVVGLTAQNTLGVQSVLPTPVEMINAQFDSLYDDFDIKAAKTGALFDQERVEAVVANINKHNIHPIVVDPVMVAKGGARLLDDSGIDAIINKLMPIADIVTPNLPEAEVIYGKKIETNDDVIAAAAYIQQLGAKNVIIKGGHQQGDTLTDYVLLESGISFTIESKKYDTVRKHGTGDTLSSAIVANLAKGASIKEAIIEGKHYIDTILQSEIIVGHGHGPLNHWGAEDEIR</sequence>
<evidence type="ECO:0000313" key="19">
    <source>
        <dbReference type="Proteomes" id="UP000037778"/>
    </source>
</evidence>
<evidence type="ECO:0000256" key="16">
    <source>
        <dbReference type="SAM" id="MobiDB-lite"/>
    </source>
</evidence>
<dbReference type="SUPFAM" id="SSF53613">
    <property type="entry name" value="Ribokinase-like"/>
    <property type="match status" value="1"/>
</dbReference>
<keyword evidence="12" id="KW-0784">Thiamine biosynthesis</keyword>
<dbReference type="Gene3D" id="3.40.1190.20">
    <property type="match status" value="1"/>
</dbReference>
<evidence type="ECO:0000256" key="11">
    <source>
        <dbReference type="ARBA" id="ARBA00022840"/>
    </source>
</evidence>
<dbReference type="EMBL" id="JXCY01000001">
    <property type="protein sequence ID" value="KOY77690.1"/>
    <property type="molecule type" value="Genomic_DNA"/>
</dbReference>
<evidence type="ECO:0000256" key="8">
    <source>
        <dbReference type="ARBA" id="ARBA00022679"/>
    </source>
</evidence>
<evidence type="ECO:0000256" key="13">
    <source>
        <dbReference type="ARBA" id="ARBA00037917"/>
    </source>
</evidence>
<evidence type="ECO:0000256" key="7">
    <source>
        <dbReference type="ARBA" id="ARBA00019161"/>
    </source>
</evidence>
<dbReference type="Pfam" id="PF08543">
    <property type="entry name" value="Phos_pyr_kin"/>
    <property type="match status" value="1"/>
</dbReference>
<dbReference type="PANTHER" id="PTHR20858">
    <property type="entry name" value="PHOSPHOMETHYLPYRIMIDINE KINASE"/>
    <property type="match status" value="1"/>
</dbReference>
<dbReference type="InterPro" id="IPR013749">
    <property type="entry name" value="PM/HMP-P_kinase-1"/>
</dbReference>
<dbReference type="CDD" id="cd01169">
    <property type="entry name" value="HMPP_kinase"/>
    <property type="match status" value="1"/>
</dbReference>
<evidence type="ECO:0000256" key="9">
    <source>
        <dbReference type="ARBA" id="ARBA00022741"/>
    </source>
</evidence>
<evidence type="ECO:0000256" key="5">
    <source>
        <dbReference type="ARBA" id="ARBA00012135"/>
    </source>
</evidence>